<dbReference type="Pfam" id="PF00225">
    <property type="entry name" value="Kinesin"/>
    <property type="match status" value="1"/>
</dbReference>
<organism evidence="8 9">
    <name type="scientific">Clarias magur</name>
    <name type="common">Asian catfish</name>
    <name type="synonym">Macropteronotus magur</name>
    <dbReference type="NCBI Taxonomy" id="1594786"/>
    <lineage>
        <taxon>Eukaryota</taxon>
        <taxon>Metazoa</taxon>
        <taxon>Chordata</taxon>
        <taxon>Craniata</taxon>
        <taxon>Vertebrata</taxon>
        <taxon>Euteleostomi</taxon>
        <taxon>Actinopterygii</taxon>
        <taxon>Neopterygii</taxon>
        <taxon>Teleostei</taxon>
        <taxon>Ostariophysi</taxon>
        <taxon>Siluriformes</taxon>
        <taxon>Clariidae</taxon>
        <taxon>Clarias</taxon>
    </lineage>
</organism>
<dbReference type="InterPro" id="IPR027640">
    <property type="entry name" value="Kinesin-like_fam"/>
</dbReference>
<dbReference type="AlphaFoldDB" id="A0A8J4UT26"/>
<sequence length="138" mass="15733">MSEEERCSHVKVVIRVRPSNDRETKKKLRKVVHVMDSKTIIFDPKETEDKKKASKGKATKESEGKENKNLTFLFDHVFGEDSTQMEVFENTTQEVVDGVLNGFNCSGEALSELQICSFSRESTFAKSAAHPYDKVQYH</sequence>
<evidence type="ECO:0000256" key="2">
    <source>
        <dbReference type="ARBA" id="ARBA00022741"/>
    </source>
</evidence>
<evidence type="ECO:0000256" key="5">
    <source>
        <dbReference type="PROSITE-ProRule" id="PRU00283"/>
    </source>
</evidence>
<evidence type="ECO:0000256" key="3">
    <source>
        <dbReference type="ARBA" id="ARBA00022840"/>
    </source>
</evidence>
<name>A0A8J4UT26_CLAMG</name>
<feature type="region of interest" description="Disordered" evidence="6">
    <location>
        <begin position="43"/>
        <end position="64"/>
    </location>
</feature>
<keyword evidence="3" id="KW-0067">ATP-binding</keyword>
<dbReference type="PANTHER" id="PTHR47968">
    <property type="entry name" value="CENTROMERE PROTEIN E"/>
    <property type="match status" value="1"/>
</dbReference>
<comment type="similarity">
    <text evidence="5">Belongs to the TRAFAC class myosin-kinesin ATPase superfamily. Kinesin family.</text>
</comment>
<feature type="domain" description="Kinesin motor" evidence="7">
    <location>
        <begin position="9"/>
        <end position="106"/>
    </location>
</feature>
<reference evidence="8" key="1">
    <citation type="submission" date="2020-07" db="EMBL/GenBank/DDBJ databases">
        <title>Clarias magur genome sequencing, assembly and annotation.</title>
        <authorList>
            <person name="Kushwaha B."/>
            <person name="Kumar R."/>
            <person name="Das P."/>
            <person name="Joshi C.G."/>
            <person name="Kumar D."/>
            <person name="Nagpure N.S."/>
            <person name="Pandey M."/>
            <person name="Agarwal S."/>
            <person name="Srivastava S."/>
            <person name="Singh M."/>
            <person name="Sahoo L."/>
            <person name="Jayasankar P."/>
            <person name="Meher P.K."/>
            <person name="Koringa P.G."/>
            <person name="Iquebal M.A."/>
            <person name="Das S.P."/>
            <person name="Bit A."/>
            <person name="Patnaik S."/>
            <person name="Patel N."/>
            <person name="Shah T.M."/>
            <person name="Hinsu A."/>
            <person name="Jena J.K."/>
        </authorList>
    </citation>
    <scope>NUCLEOTIDE SEQUENCE</scope>
    <source>
        <strain evidence="8">CIFAMagur01</strain>
        <tissue evidence="8">Testis</tissue>
    </source>
</reference>
<dbReference type="GO" id="GO:0003777">
    <property type="term" value="F:microtubule motor activity"/>
    <property type="evidence" value="ECO:0007669"/>
    <property type="project" value="InterPro"/>
</dbReference>
<gene>
    <name evidence="8" type="primary">kif18a</name>
    <name evidence="8" type="ORF">DAT39_007714</name>
</gene>
<keyword evidence="2" id="KW-0547">Nucleotide-binding</keyword>
<dbReference type="GO" id="GO:0005856">
    <property type="term" value="C:cytoskeleton"/>
    <property type="evidence" value="ECO:0007669"/>
    <property type="project" value="UniProtKB-SubCell"/>
</dbReference>
<protein>
    <submittedName>
        <fullName evidence="8">Kinesin-like protein KIF18A</fullName>
    </submittedName>
</protein>
<dbReference type="GO" id="GO:0007018">
    <property type="term" value="P:microtubule-based movement"/>
    <property type="evidence" value="ECO:0007669"/>
    <property type="project" value="InterPro"/>
</dbReference>
<dbReference type="OrthoDB" id="3176171at2759"/>
<dbReference type="InterPro" id="IPR001752">
    <property type="entry name" value="Kinesin_motor_dom"/>
</dbReference>
<evidence type="ECO:0000313" key="9">
    <source>
        <dbReference type="Proteomes" id="UP000727407"/>
    </source>
</evidence>
<dbReference type="PROSITE" id="PS50067">
    <property type="entry name" value="KINESIN_MOTOR_2"/>
    <property type="match status" value="1"/>
</dbReference>
<dbReference type="GO" id="GO:0008017">
    <property type="term" value="F:microtubule binding"/>
    <property type="evidence" value="ECO:0007669"/>
    <property type="project" value="InterPro"/>
</dbReference>
<dbReference type="InterPro" id="IPR027417">
    <property type="entry name" value="P-loop_NTPase"/>
</dbReference>
<dbReference type="EMBL" id="QNUK01000088">
    <property type="protein sequence ID" value="KAF5902570.1"/>
    <property type="molecule type" value="Genomic_DNA"/>
</dbReference>
<dbReference type="InterPro" id="IPR036961">
    <property type="entry name" value="Kinesin_motor_dom_sf"/>
</dbReference>
<proteinExistence type="inferred from homology"/>
<dbReference type="GO" id="GO:0048731">
    <property type="term" value="P:system development"/>
    <property type="evidence" value="ECO:0007669"/>
    <property type="project" value="UniProtKB-ARBA"/>
</dbReference>
<keyword evidence="9" id="KW-1185">Reference proteome</keyword>
<evidence type="ECO:0000256" key="1">
    <source>
        <dbReference type="ARBA" id="ARBA00004245"/>
    </source>
</evidence>
<dbReference type="PANTHER" id="PTHR47968:SF65">
    <property type="entry name" value="KINESIN MOTOR DOMAIN-CONTAINING PROTEIN"/>
    <property type="match status" value="1"/>
</dbReference>
<dbReference type="GO" id="GO:0005524">
    <property type="term" value="F:ATP binding"/>
    <property type="evidence" value="ECO:0007669"/>
    <property type="project" value="UniProtKB-KW"/>
</dbReference>
<evidence type="ECO:0000259" key="7">
    <source>
        <dbReference type="PROSITE" id="PS50067"/>
    </source>
</evidence>
<keyword evidence="4" id="KW-0206">Cytoskeleton</keyword>
<dbReference type="Gene3D" id="3.40.850.10">
    <property type="entry name" value="Kinesin motor domain"/>
    <property type="match status" value="1"/>
</dbReference>
<keyword evidence="4" id="KW-0963">Cytoplasm</keyword>
<evidence type="ECO:0000313" key="8">
    <source>
        <dbReference type="EMBL" id="KAF5902570.1"/>
    </source>
</evidence>
<evidence type="ECO:0000256" key="6">
    <source>
        <dbReference type="SAM" id="MobiDB-lite"/>
    </source>
</evidence>
<dbReference type="SUPFAM" id="SSF52540">
    <property type="entry name" value="P-loop containing nucleoside triphosphate hydrolases"/>
    <property type="match status" value="1"/>
</dbReference>
<comment type="caution">
    <text evidence="8">The sequence shown here is derived from an EMBL/GenBank/DDBJ whole genome shotgun (WGS) entry which is preliminary data.</text>
</comment>
<comment type="caution">
    <text evidence="5">Lacks conserved residue(s) required for the propagation of feature annotation.</text>
</comment>
<evidence type="ECO:0000256" key="4">
    <source>
        <dbReference type="ARBA" id="ARBA00023212"/>
    </source>
</evidence>
<comment type="subcellular location">
    <subcellularLocation>
        <location evidence="1">Cytoplasm</location>
        <location evidence="1">Cytoskeleton</location>
    </subcellularLocation>
</comment>
<dbReference type="Proteomes" id="UP000727407">
    <property type="component" value="Unassembled WGS sequence"/>
</dbReference>
<accession>A0A8J4UT26</accession>